<evidence type="ECO:0000313" key="2">
    <source>
        <dbReference type="Proteomes" id="UP000275321"/>
    </source>
</evidence>
<proteinExistence type="predicted"/>
<gene>
    <name evidence="1" type="ORF">EGK68_23840</name>
</gene>
<accession>A0A3R8ZAC6</accession>
<dbReference type="AlphaFoldDB" id="A0A3R8ZAC6"/>
<dbReference type="Proteomes" id="UP000275321">
    <property type="component" value="Unassembled WGS sequence"/>
</dbReference>
<name>A0A3R8ZAC6_ENTCL</name>
<reference evidence="1 2" key="1">
    <citation type="submission" date="2018-10" db="EMBL/GenBank/DDBJ databases">
        <title>Transmission dynamics of multidrug resistant bacteria on intensive care unit surfaces.</title>
        <authorList>
            <person name="D'Souza A.W."/>
            <person name="Potter R.F."/>
            <person name="Wallace M."/>
            <person name="Shupe A."/>
            <person name="Patel S."/>
            <person name="Sun S."/>
            <person name="Gul D."/>
            <person name="Kwon J.H."/>
            <person name="Andleeb S."/>
            <person name="Burnham C.-A.D."/>
            <person name="Dantas G."/>
        </authorList>
    </citation>
    <scope>NUCLEOTIDE SEQUENCE [LARGE SCALE GENOMIC DNA]</scope>
    <source>
        <strain evidence="1 2">EC_073</strain>
    </source>
</reference>
<dbReference type="EMBL" id="RHWT01000052">
    <property type="protein sequence ID" value="RSB25672.1"/>
    <property type="molecule type" value="Genomic_DNA"/>
</dbReference>
<organism evidence="1 2">
    <name type="scientific">Enterobacter cloacae</name>
    <dbReference type="NCBI Taxonomy" id="550"/>
    <lineage>
        <taxon>Bacteria</taxon>
        <taxon>Pseudomonadati</taxon>
        <taxon>Pseudomonadota</taxon>
        <taxon>Gammaproteobacteria</taxon>
        <taxon>Enterobacterales</taxon>
        <taxon>Enterobacteriaceae</taxon>
        <taxon>Enterobacter</taxon>
        <taxon>Enterobacter cloacae complex</taxon>
    </lineage>
</organism>
<sequence>MKVSFLYQGDQLPDHAYSGSEFEVDANISLLWRDEKWIFIDDDFEITNVVSDTEQAEYYDAEDI</sequence>
<evidence type="ECO:0000313" key="1">
    <source>
        <dbReference type="EMBL" id="RSB25672.1"/>
    </source>
</evidence>
<protein>
    <submittedName>
        <fullName evidence="1">Uncharacterized protein</fullName>
    </submittedName>
</protein>
<comment type="caution">
    <text evidence="1">The sequence shown here is derived from an EMBL/GenBank/DDBJ whole genome shotgun (WGS) entry which is preliminary data.</text>
</comment>